<dbReference type="SUPFAM" id="SSF63825">
    <property type="entry name" value="YWTD domain"/>
    <property type="match status" value="1"/>
</dbReference>
<dbReference type="AlphaFoldDB" id="A0A1Z5K5Y8"/>
<accession>A0A1Z5K5Y8</accession>
<feature type="signal peptide" evidence="2">
    <location>
        <begin position="1"/>
        <end position="20"/>
    </location>
</feature>
<evidence type="ECO:0000256" key="2">
    <source>
        <dbReference type="SAM" id="SignalP"/>
    </source>
</evidence>
<name>A0A1Z5K5Y8_FISSO</name>
<dbReference type="Proteomes" id="UP000198406">
    <property type="component" value="Unassembled WGS sequence"/>
</dbReference>
<reference evidence="3 4" key="1">
    <citation type="journal article" date="2015" name="Plant Cell">
        <title>Oil accumulation by the oleaginous diatom Fistulifera solaris as revealed by the genome and transcriptome.</title>
        <authorList>
            <person name="Tanaka T."/>
            <person name="Maeda Y."/>
            <person name="Veluchamy A."/>
            <person name="Tanaka M."/>
            <person name="Abida H."/>
            <person name="Marechal E."/>
            <person name="Bowler C."/>
            <person name="Muto M."/>
            <person name="Sunaga Y."/>
            <person name="Tanaka M."/>
            <person name="Yoshino T."/>
            <person name="Taniguchi T."/>
            <person name="Fukuda Y."/>
            <person name="Nemoto M."/>
            <person name="Matsumoto M."/>
            <person name="Wong P.S."/>
            <person name="Aburatani S."/>
            <person name="Fujibuchi W."/>
        </authorList>
    </citation>
    <scope>NUCLEOTIDE SEQUENCE [LARGE SCALE GENOMIC DNA]</scope>
    <source>
        <strain evidence="3 4">JPCC DA0580</strain>
    </source>
</reference>
<gene>
    <name evidence="3" type="ORF">FisN_29Hh063</name>
</gene>
<dbReference type="OrthoDB" id="39975at2759"/>
<keyword evidence="4" id="KW-1185">Reference proteome</keyword>
<feature type="chain" id="PRO_5012893617" evidence="2">
    <location>
        <begin position="21"/>
        <end position="527"/>
    </location>
</feature>
<organism evidence="3 4">
    <name type="scientific">Fistulifera solaris</name>
    <name type="common">Oleaginous diatom</name>
    <dbReference type="NCBI Taxonomy" id="1519565"/>
    <lineage>
        <taxon>Eukaryota</taxon>
        <taxon>Sar</taxon>
        <taxon>Stramenopiles</taxon>
        <taxon>Ochrophyta</taxon>
        <taxon>Bacillariophyta</taxon>
        <taxon>Bacillariophyceae</taxon>
        <taxon>Bacillariophycidae</taxon>
        <taxon>Naviculales</taxon>
        <taxon>Naviculaceae</taxon>
        <taxon>Fistulifera</taxon>
    </lineage>
</organism>
<dbReference type="EMBL" id="BDSP01000170">
    <property type="protein sequence ID" value="GAX21626.1"/>
    <property type="molecule type" value="Genomic_DNA"/>
</dbReference>
<feature type="compositionally biased region" description="Low complexity" evidence="1">
    <location>
        <begin position="475"/>
        <end position="491"/>
    </location>
</feature>
<evidence type="ECO:0000313" key="3">
    <source>
        <dbReference type="EMBL" id="GAX21626.1"/>
    </source>
</evidence>
<keyword evidence="2" id="KW-0732">Signal</keyword>
<comment type="caution">
    <text evidence="3">The sequence shown here is derived from an EMBL/GenBank/DDBJ whole genome shotgun (WGS) entry which is preliminary data.</text>
</comment>
<proteinExistence type="predicted"/>
<evidence type="ECO:0000313" key="4">
    <source>
        <dbReference type="Proteomes" id="UP000198406"/>
    </source>
</evidence>
<feature type="region of interest" description="Disordered" evidence="1">
    <location>
        <begin position="474"/>
        <end position="501"/>
    </location>
</feature>
<dbReference type="InParanoid" id="A0A1Z5K5Y8"/>
<sequence length="527" mass="55803">MVSTFSFFLLMVSAVSGVSAESLCTNGRLFVADANSSSVHYFDLDGELGALTATGKLLDGIAEIEGQAIYSVGDNEIAIVYRGVETAMYEDGSIYFYRAGTTLESHGDHVDVQKSEPSELQNAKINCARATHIVEHDDKIAVFCDGYFNPDPNQAQVNTTVYVVDKTLFSFTAEPTAIAHSVVLAGSHHGVAIPVDDDHLLVSVALPERVARVENSSALPNGFVVQDYDGNLLHDLNVADDKDRSCVGFHGSAAVEGKLALGCDSSHGGILLVDYEPTSAAYTSRSLLYPNGFADHRVGSFLEHPRASHVIGNFNSDVSFNMFAFDPSIESISDNHMLSLPAKACSSAYEQAEAKVIFTLLATGVVQIYKFQDTWELLSQVEVIPGMTDCTAAFMATGYGQAFVFEKAAMKMYAIDATELLHSTQDEVTATARADSTTGLKVSTTDLTFMPNSAAVSGAPVGYACVAEEHHDHSAPAAAPTASGGNAPTTPENSAPVASGSTNNESFANHVGAGMFVSALCVVAMII</sequence>
<protein>
    <submittedName>
        <fullName evidence="3">Uncharacterized protein</fullName>
    </submittedName>
</protein>
<evidence type="ECO:0000256" key="1">
    <source>
        <dbReference type="SAM" id="MobiDB-lite"/>
    </source>
</evidence>